<feature type="region of interest" description="Disordered" evidence="1">
    <location>
        <begin position="191"/>
        <end position="301"/>
    </location>
</feature>
<gene>
    <name evidence="2" type="ORF">BGZ99_003505</name>
</gene>
<sequence length="301" mass="31507">MNSMTTAVSGAPKGNAGQNIARLDPATASSASLAASRIHPSLLRSASNAASSNASSNNTNGLEGRKPPDPSAQESYSPWDMPPIIQPASANTDTRISHGLKGFSNLNATWPHFRSKPHPTISVPITPTTLSRSAFDMAAPSTPPRSAVYSNAEDSDNAMCTPTFGSANSNYSRRNSSVSVMALDTPPPLSLMDLESSSSSLSGSNFGSSASLSMGSQGQMSRPAEHGFTGANHGYSLPPFGMRHDASGGLSRRSSRANSFSMESRHVRKPSEDTCMSDGGNNSGSERSRRHSPAVVSFERS</sequence>
<evidence type="ECO:0000256" key="1">
    <source>
        <dbReference type="SAM" id="MobiDB-lite"/>
    </source>
</evidence>
<accession>A0A9P6UW01</accession>
<evidence type="ECO:0000313" key="3">
    <source>
        <dbReference type="Proteomes" id="UP000738325"/>
    </source>
</evidence>
<reference evidence="2" key="1">
    <citation type="journal article" date="2020" name="Fungal Divers.">
        <title>Resolving the Mortierellaceae phylogeny through synthesis of multi-gene phylogenetics and phylogenomics.</title>
        <authorList>
            <person name="Vandepol N."/>
            <person name="Liber J."/>
            <person name="Desiro A."/>
            <person name="Na H."/>
            <person name="Kennedy M."/>
            <person name="Barry K."/>
            <person name="Grigoriev I.V."/>
            <person name="Miller A.N."/>
            <person name="O'Donnell K."/>
            <person name="Stajich J.E."/>
            <person name="Bonito G."/>
        </authorList>
    </citation>
    <scope>NUCLEOTIDE SEQUENCE</scope>
    <source>
        <strain evidence="2">REB-010B</strain>
    </source>
</reference>
<dbReference type="EMBL" id="JAAAIP010000220">
    <property type="protein sequence ID" value="KAG0322136.1"/>
    <property type="molecule type" value="Genomic_DNA"/>
</dbReference>
<protein>
    <submittedName>
        <fullName evidence="2">Uncharacterized protein</fullName>
    </submittedName>
</protein>
<feature type="compositionally biased region" description="Low complexity" evidence="1">
    <location>
        <begin position="191"/>
        <end position="221"/>
    </location>
</feature>
<name>A0A9P6UW01_9FUNG</name>
<feature type="compositionally biased region" description="Low complexity" evidence="1">
    <location>
        <begin position="45"/>
        <end position="58"/>
    </location>
</feature>
<dbReference type="Proteomes" id="UP000738325">
    <property type="component" value="Unassembled WGS sequence"/>
</dbReference>
<dbReference type="AlphaFoldDB" id="A0A9P6UW01"/>
<keyword evidence="3" id="KW-1185">Reference proteome</keyword>
<dbReference type="OrthoDB" id="2422267at2759"/>
<evidence type="ECO:0000313" key="2">
    <source>
        <dbReference type="EMBL" id="KAG0322136.1"/>
    </source>
</evidence>
<proteinExistence type="predicted"/>
<feature type="compositionally biased region" description="Basic and acidic residues" evidence="1">
    <location>
        <begin position="263"/>
        <end position="272"/>
    </location>
</feature>
<comment type="caution">
    <text evidence="2">The sequence shown here is derived from an EMBL/GenBank/DDBJ whole genome shotgun (WGS) entry which is preliminary data.</text>
</comment>
<feature type="compositionally biased region" description="Low complexity" evidence="1">
    <location>
        <begin position="26"/>
        <end position="36"/>
    </location>
</feature>
<organism evidence="2 3">
    <name type="scientific">Dissophora globulifera</name>
    <dbReference type="NCBI Taxonomy" id="979702"/>
    <lineage>
        <taxon>Eukaryota</taxon>
        <taxon>Fungi</taxon>
        <taxon>Fungi incertae sedis</taxon>
        <taxon>Mucoromycota</taxon>
        <taxon>Mortierellomycotina</taxon>
        <taxon>Mortierellomycetes</taxon>
        <taxon>Mortierellales</taxon>
        <taxon>Mortierellaceae</taxon>
        <taxon>Dissophora</taxon>
    </lineage>
</organism>
<feature type="non-terminal residue" evidence="2">
    <location>
        <position position="301"/>
    </location>
</feature>
<feature type="region of interest" description="Disordered" evidence="1">
    <location>
        <begin position="1"/>
        <end position="90"/>
    </location>
</feature>